<feature type="transmembrane region" description="Helical" evidence="1">
    <location>
        <begin position="156"/>
        <end position="177"/>
    </location>
</feature>
<dbReference type="PANTHER" id="PTHR34814:SF1">
    <property type="entry name" value="NITROSOGUANIDINE RESISTANCE PROTEIN SNG1"/>
    <property type="match status" value="1"/>
</dbReference>
<sequence length="256" mass="29647">MSHQYRLSYAIVEDPSSYLTPIVEPVHLWNSSNKDIVTLRKSFFKQWFFASIELWILIFLITTIYLGSGQNPSRYTGNLDVTPLLTKVHWIDVIVFRILNGFFQGFIISLIYSLIVLWLFGIHSGSLFMRYWMFNWLSSMVFGIIIVLFTTNLGPFGNSILTVFVILMLAGSTLQLALELSHPFYRYGYGLPLYHIINGGRHLLFNSYSNFRLNVGVLLAYFSTLWLLAFGTGIFWIKRQQKKAARQSQLVKTEKQ</sequence>
<feature type="transmembrane region" description="Helical" evidence="1">
    <location>
        <begin position="47"/>
        <end position="66"/>
    </location>
</feature>
<dbReference type="EMBL" id="CAJNON010000931">
    <property type="protein sequence ID" value="CAF1405567.1"/>
    <property type="molecule type" value="Genomic_DNA"/>
</dbReference>
<dbReference type="AlphaFoldDB" id="A0A815LNG6"/>
<proteinExistence type="predicted"/>
<organism evidence="3 4">
    <name type="scientific">Adineta steineri</name>
    <dbReference type="NCBI Taxonomy" id="433720"/>
    <lineage>
        <taxon>Eukaryota</taxon>
        <taxon>Metazoa</taxon>
        <taxon>Spiralia</taxon>
        <taxon>Gnathifera</taxon>
        <taxon>Rotifera</taxon>
        <taxon>Eurotatoria</taxon>
        <taxon>Bdelloidea</taxon>
        <taxon>Adinetida</taxon>
        <taxon>Adinetidae</taxon>
        <taxon>Adineta</taxon>
    </lineage>
</organism>
<comment type="caution">
    <text evidence="3">The sequence shown here is derived from an EMBL/GenBank/DDBJ whole genome shotgun (WGS) entry which is preliminary data.</text>
</comment>
<reference evidence="3" key="1">
    <citation type="submission" date="2021-02" db="EMBL/GenBank/DDBJ databases">
        <authorList>
            <person name="Nowell W R."/>
        </authorList>
    </citation>
    <scope>NUCLEOTIDE SEQUENCE</scope>
</reference>
<protein>
    <recommendedName>
        <fullName evidence="2">DUF3533 domain-containing protein</fullName>
    </recommendedName>
</protein>
<feature type="domain" description="DUF3533" evidence="2">
    <location>
        <begin position="86"/>
        <end position="224"/>
    </location>
</feature>
<keyword evidence="1" id="KW-1133">Transmembrane helix</keyword>
<dbReference type="OrthoDB" id="2140105at2759"/>
<evidence type="ECO:0000259" key="2">
    <source>
        <dbReference type="Pfam" id="PF12051"/>
    </source>
</evidence>
<dbReference type="GO" id="GO:0016020">
    <property type="term" value="C:membrane"/>
    <property type="evidence" value="ECO:0007669"/>
    <property type="project" value="TreeGrafter"/>
</dbReference>
<accession>A0A815LNG6</accession>
<dbReference type="Proteomes" id="UP000663891">
    <property type="component" value="Unassembled WGS sequence"/>
</dbReference>
<dbReference type="Pfam" id="PF12051">
    <property type="entry name" value="DUF3533"/>
    <property type="match status" value="1"/>
</dbReference>
<dbReference type="InterPro" id="IPR022703">
    <property type="entry name" value="DUF3533"/>
</dbReference>
<dbReference type="PANTHER" id="PTHR34814">
    <property type="entry name" value="NITROSOGUANIDINE RESISTANCE PROTEIN SNG1"/>
    <property type="match status" value="1"/>
</dbReference>
<evidence type="ECO:0000313" key="4">
    <source>
        <dbReference type="Proteomes" id="UP000663891"/>
    </source>
</evidence>
<feature type="transmembrane region" description="Helical" evidence="1">
    <location>
        <begin position="216"/>
        <end position="237"/>
    </location>
</feature>
<feature type="transmembrane region" description="Helical" evidence="1">
    <location>
        <begin position="94"/>
        <end position="120"/>
    </location>
</feature>
<name>A0A815LNG6_9BILA</name>
<keyword evidence="1" id="KW-0812">Transmembrane</keyword>
<keyword evidence="1" id="KW-0472">Membrane</keyword>
<gene>
    <name evidence="3" type="ORF">VCS650_LOCUS36766</name>
</gene>
<dbReference type="InterPro" id="IPR053001">
    <property type="entry name" value="MNNG_permease-like"/>
</dbReference>
<evidence type="ECO:0000256" key="1">
    <source>
        <dbReference type="SAM" id="Phobius"/>
    </source>
</evidence>
<feature type="transmembrane region" description="Helical" evidence="1">
    <location>
        <begin position="132"/>
        <end position="150"/>
    </location>
</feature>
<evidence type="ECO:0000313" key="3">
    <source>
        <dbReference type="EMBL" id="CAF1405567.1"/>
    </source>
</evidence>